<dbReference type="RefSeq" id="XP_007711820.1">
    <property type="nucleotide sequence ID" value="XM_007713630.1"/>
</dbReference>
<evidence type="ECO:0000313" key="2">
    <source>
        <dbReference type="Proteomes" id="UP000053841"/>
    </source>
</evidence>
<proteinExistence type="predicted"/>
<dbReference type="Proteomes" id="UP000053841">
    <property type="component" value="Unassembled WGS sequence"/>
</dbReference>
<gene>
    <name evidence="1" type="ORF">COCCADRAFT_94785</name>
</gene>
<evidence type="ECO:0000313" key="1">
    <source>
        <dbReference type="EMBL" id="EUC33911.1"/>
    </source>
</evidence>
<accession>W6YR05</accession>
<dbReference type="GeneID" id="19153819"/>
<name>W6YR05_COCC2</name>
<organism evidence="1 2">
    <name type="scientific">Cochliobolus carbonum (strain 26-R-13)</name>
    <name type="common">Maize leaf spot fungus</name>
    <name type="synonym">Bipolaris zeicola</name>
    <dbReference type="NCBI Taxonomy" id="930089"/>
    <lineage>
        <taxon>Eukaryota</taxon>
        <taxon>Fungi</taxon>
        <taxon>Dikarya</taxon>
        <taxon>Ascomycota</taxon>
        <taxon>Pezizomycotina</taxon>
        <taxon>Dothideomycetes</taxon>
        <taxon>Pleosporomycetidae</taxon>
        <taxon>Pleosporales</taxon>
        <taxon>Pleosporineae</taxon>
        <taxon>Pleosporaceae</taxon>
        <taxon>Bipolaris</taxon>
    </lineage>
</organism>
<dbReference type="HOGENOM" id="CLU_2359407_0_0_1"/>
<dbReference type="KEGG" id="bze:COCCADRAFT_94785"/>
<dbReference type="EMBL" id="KI964601">
    <property type="protein sequence ID" value="EUC33911.1"/>
    <property type="molecule type" value="Genomic_DNA"/>
</dbReference>
<keyword evidence="2" id="KW-1185">Reference proteome</keyword>
<protein>
    <submittedName>
        <fullName evidence="1">Uncharacterized protein</fullName>
    </submittedName>
</protein>
<sequence>MAQICHLPCFRMTVRNPGEPLGLVHGNSSADVHALVMQRTLHSLTTSDKPRCHSAYSIPSGSSTATWCLRKIKWSRRRVAAVKRGRREKQRTCSST</sequence>
<dbReference type="AlphaFoldDB" id="W6YR05"/>
<reference evidence="1 2" key="1">
    <citation type="journal article" date="2013" name="PLoS Genet.">
        <title>Comparative genome structure, secondary metabolite, and effector coding capacity across Cochliobolus pathogens.</title>
        <authorList>
            <person name="Condon B.J."/>
            <person name="Leng Y."/>
            <person name="Wu D."/>
            <person name="Bushley K.E."/>
            <person name="Ohm R.A."/>
            <person name="Otillar R."/>
            <person name="Martin J."/>
            <person name="Schackwitz W."/>
            <person name="Grimwood J."/>
            <person name="MohdZainudin N."/>
            <person name="Xue C."/>
            <person name="Wang R."/>
            <person name="Manning V.A."/>
            <person name="Dhillon B."/>
            <person name="Tu Z.J."/>
            <person name="Steffenson B.J."/>
            <person name="Salamov A."/>
            <person name="Sun H."/>
            <person name="Lowry S."/>
            <person name="LaButti K."/>
            <person name="Han J."/>
            <person name="Copeland A."/>
            <person name="Lindquist E."/>
            <person name="Barry K."/>
            <person name="Schmutz J."/>
            <person name="Baker S.E."/>
            <person name="Ciuffetti L.M."/>
            <person name="Grigoriev I.V."/>
            <person name="Zhong S."/>
            <person name="Turgeon B.G."/>
        </authorList>
    </citation>
    <scope>NUCLEOTIDE SEQUENCE [LARGE SCALE GENOMIC DNA]</scope>
    <source>
        <strain evidence="1 2">26-R-13</strain>
    </source>
</reference>